<feature type="domain" description="Acetophenone carboxylase-like C-terminal" evidence="3">
    <location>
        <begin position="38"/>
        <end position="195"/>
    </location>
</feature>
<feature type="coiled-coil region" evidence="1">
    <location>
        <begin position="21"/>
        <end position="53"/>
    </location>
</feature>
<organism evidence="4 5">
    <name type="scientific">Halorussus caseinilyticus</name>
    <dbReference type="NCBI Taxonomy" id="3034025"/>
    <lineage>
        <taxon>Archaea</taxon>
        <taxon>Methanobacteriati</taxon>
        <taxon>Methanobacteriota</taxon>
        <taxon>Stenosarchaea group</taxon>
        <taxon>Halobacteria</taxon>
        <taxon>Halobacteriales</taxon>
        <taxon>Haladaptataceae</taxon>
        <taxon>Halorussus</taxon>
    </lineage>
</organism>
<proteinExistence type="predicted"/>
<keyword evidence="5" id="KW-1185">Reference proteome</keyword>
<dbReference type="RefSeq" id="WP_382210417.1">
    <property type="nucleotide sequence ID" value="NZ_JBHSZH010000005.1"/>
</dbReference>
<evidence type="ECO:0000256" key="1">
    <source>
        <dbReference type="SAM" id="Coils"/>
    </source>
</evidence>
<feature type="region of interest" description="Disordered" evidence="2">
    <location>
        <begin position="190"/>
        <end position="213"/>
    </location>
</feature>
<evidence type="ECO:0000313" key="4">
    <source>
        <dbReference type="EMBL" id="MFC7081239.1"/>
    </source>
</evidence>
<comment type="caution">
    <text evidence="4">The sequence shown here is derived from an EMBL/GenBank/DDBJ whole genome shotgun (WGS) entry which is preliminary data.</text>
</comment>
<dbReference type="Pfam" id="PF19278">
    <property type="entry name" value="Hydant_A_C"/>
    <property type="match status" value="1"/>
</dbReference>
<dbReference type="InterPro" id="IPR045079">
    <property type="entry name" value="Oxoprolinase-like"/>
</dbReference>
<gene>
    <name evidence="4" type="ORF">ACFQJ6_15165</name>
</gene>
<sequence>MGRVVVPRACGVLSAFGLLAADETRDAVRTYRRTLAEADAEEVEAVLSDLADEARADLRDPGSAAISRQADLRYAGQSYELSVEVGASFDPEAVEARFHETHETASGYRMDEAVELVGLRAQATVARETPAVAYEGAGESADDARVGAREATFGGEVRETPVYRRESLPAGESFDGPAVCEQADSTLVVPPGWSAGVEPDGTLVLEGDEGGRR</sequence>
<name>A0ABD5WT35_9EURY</name>
<dbReference type="AlphaFoldDB" id="A0ABD5WT35"/>
<keyword evidence="1" id="KW-0175">Coiled coil</keyword>
<dbReference type="Proteomes" id="UP001596407">
    <property type="component" value="Unassembled WGS sequence"/>
</dbReference>
<evidence type="ECO:0000259" key="3">
    <source>
        <dbReference type="Pfam" id="PF19278"/>
    </source>
</evidence>
<accession>A0ABD5WT35</accession>
<dbReference type="EMBL" id="JBHSZH010000005">
    <property type="protein sequence ID" value="MFC7081239.1"/>
    <property type="molecule type" value="Genomic_DNA"/>
</dbReference>
<reference evidence="4 5" key="1">
    <citation type="journal article" date="2019" name="Int. J. Syst. Evol. Microbiol.">
        <title>The Global Catalogue of Microorganisms (GCM) 10K type strain sequencing project: providing services to taxonomists for standard genome sequencing and annotation.</title>
        <authorList>
            <consortium name="The Broad Institute Genomics Platform"/>
            <consortium name="The Broad Institute Genome Sequencing Center for Infectious Disease"/>
            <person name="Wu L."/>
            <person name="Ma J."/>
        </authorList>
    </citation>
    <scope>NUCLEOTIDE SEQUENCE [LARGE SCALE GENOMIC DNA]</scope>
    <source>
        <strain evidence="4 5">DT72</strain>
    </source>
</reference>
<protein>
    <recommendedName>
        <fullName evidence="3">Acetophenone carboxylase-like C-terminal domain-containing protein</fullName>
    </recommendedName>
</protein>
<dbReference type="InterPro" id="IPR049517">
    <property type="entry name" value="ACX-like_C"/>
</dbReference>
<dbReference type="PANTHER" id="PTHR11365:SF23">
    <property type="entry name" value="HYPOTHETICAL 5-OXOPROLINASE (EUROFUNG)-RELATED"/>
    <property type="match status" value="1"/>
</dbReference>
<evidence type="ECO:0000256" key="2">
    <source>
        <dbReference type="SAM" id="MobiDB-lite"/>
    </source>
</evidence>
<dbReference type="PANTHER" id="PTHR11365">
    <property type="entry name" value="5-OXOPROLINASE RELATED"/>
    <property type="match status" value="1"/>
</dbReference>
<evidence type="ECO:0000313" key="5">
    <source>
        <dbReference type="Proteomes" id="UP001596407"/>
    </source>
</evidence>